<evidence type="ECO:0000313" key="2">
    <source>
        <dbReference type="EMBL" id="GGY98978.1"/>
    </source>
</evidence>
<sequence length="64" mass="6890">MDMGGVAALERDAERRWLPAGDPQSLPRLDAEAASRNAAGEDVHVVYSARGDRFMIVPRPKAAA</sequence>
<dbReference type="Proteomes" id="UP000622166">
    <property type="component" value="Unassembled WGS sequence"/>
</dbReference>
<reference evidence="2" key="1">
    <citation type="journal article" date="2014" name="Int. J. Syst. Evol. Microbiol.">
        <title>Complete genome sequence of Corynebacterium casei LMG S-19264T (=DSM 44701T), isolated from a smear-ripened cheese.</title>
        <authorList>
            <consortium name="US DOE Joint Genome Institute (JGI-PGF)"/>
            <person name="Walter F."/>
            <person name="Albersmeier A."/>
            <person name="Kalinowski J."/>
            <person name="Ruckert C."/>
        </authorList>
    </citation>
    <scope>NUCLEOTIDE SEQUENCE</scope>
    <source>
        <strain evidence="2">JCM 4815</strain>
    </source>
</reference>
<gene>
    <name evidence="2" type="ORF">GCM10010365_17080</name>
</gene>
<reference evidence="2" key="2">
    <citation type="submission" date="2020-09" db="EMBL/GenBank/DDBJ databases">
        <authorList>
            <person name="Sun Q."/>
            <person name="Ohkuma M."/>
        </authorList>
    </citation>
    <scope>NUCLEOTIDE SEQUENCE</scope>
    <source>
        <strain evidence="2">JCM 4815</strain>
    </source>
</reference>
<proteinExistence type="predicted"/>
<accession>A0A918PBY8</accession>
<name>A0A918PBY8_9ACTN</name>
<dbReference type="EMBL" id="BMVW01000002">
    <property type="protein sequence ID" value="GGY98978.1"/>
    <property type="molecule type" value="Genomic_DNA"/>
</dbReference>
<evidence type="ECO:0000313" key="3">
    <source>
        <dbReference type="Proteomes" id="UP000622166"/>
    </source>
</evidence>
<feature type="region of interest" description="Disordered" evidence="1">
    <location>
        <begin position="1"/>
        <end position="28"/>
    </location>
</feature>
<organism evidence="2 3">
    <name type="scientific">Streptomyces poonensis</name>
    <dbReference type="NCBI Taxonomy" id="68255"/>
    <lineage>
        <taxon>Bacteria</taxon>
        <taxon>Bacillati</taxon>
        <taxon>Actinomycetota</taxon>
        <taxon>Actinomycetes</taxon>
        <taxon>Kitasatosporales</taxon>
        <taxon>Streptomycetaceae</taxon>
        <taxon>Streptomyces</taxon>
    </lineage>
</organism>
<evidence type="ECO:0000256" key="1">
    <source>
        <dbReference type="SAM" id="MobiDB-lite"/>
    </source>
</evidence>
<dbReference type="AlphaFoldDB" id="A0A918PBY8"/>
<keyword evidence="3" id="KW-1185">Reference proteome</keyword>
<comment type="caution">
    <text evidence="2">The sequence shown here is derived from an EMBL/GenBank/DDBJ whole genome shotgun (WGS) entry which is preliminary data.</text>
</comment>
<protein>
    <submittedName>
        <fullName evidence="2">Uncharacterized protein</fullName>
    </submittedName>
</protein>